<dbReference type="Gene3D" id="3.40.50.300">
    <property type="entry name" value="P-loop containing nucleotide triphosphate hydrolases"/>
    <property type="match status" value="1"/>
</dbReference>
<dbReference type="STRING" id="2045.KR76_16695"/>
<dbReference type="Pfam" id="PF00772">
    <property type="entry name" value="DnaB"/>
    <property type="match status" value="1"/>
</dbReference>
<organism evidence="3 4">
    <name type="scientific">Nocardioides simplex</name>
    <name type="common">Arthrobacter simplex</name>
    <dbReference type="NCBI Taxonomy" id="2045"/>
    <lineage>
        <taxon>Bacteria</taxon>
        <taxon>Bacillati</taxon>
        <taxon>Actinomycetota</taxon>
        <taxon>Actinomycetes</taxon>
        <taxon>Propionibacteriales</taxon>
        <taxon>Nocardioidaceae</taxon>
        <taxon>Pimelobacter</taxon>
    </lineage>
</organism>
<keyword evidence="1" id="KW-0235">DNA replication</keyword>
<dbReference type="EMBL" id="CP009896">
    <property type="protein sequence ID" value="AJR18524.1"/>
    <property type="molecule type" value="Genomic_DNA"/>
</dbReference>
<reference evidence="3 4" key="1">
    <citation type="journal article" date="2015" name="Genome Announc.">
        <title>Complete Genome Sequence of Steroid-Transforming Nocardioides simplex VKM Ac-2033D.</title>
        <authorList>
            <person name="Shtratnikova V.Y."/>
            <person name="Schelkunov M.I."/>
            <person name="Pekov Y.A."/>
            <person name="Fokina V.V."/>
            <person name="Logacheva M.D."/>
            <person name="Sokolov S.L."/>
            <person name="Bragin E.Y."/>
            <person name="Ashapkin V.V."/>
            <person name="Donova M.V."/>
        </authorList>
    </citation>
    <scope>NUCLEOTIDE SEQUENCE [LARGE SCALE GENOMIC DNA]</scope>
    <source>
        <strain evidence="3 4">VKM Ac-2033D</strain>
    </source>
</reference>
<proteinExistence type="predicted"/>
<evidence type="ECO:0000256" key="1">
    <source>
        <dbReference type="ARBA" id="ARBA00022705"/>
    </source>
</evidence>
<dbReference type="InterPro" id="IPR036185">
    <property type="entry name" value="DNA_heli_DnaB-like_N_sf"/>
</dbReference>
<keyword evidence="2" id="KW-0238">DNA-binding</keyword>
<dbReference type="GO" id="GO:0005524">
    <property type="term" value="F:ATP binding"/>
    <property type="evidence" value="ECO:0007669"/>
    <property type="project" value="InterPro"/>
</dbReference>
<dbReference type="OrthoDB" id="5150132at2"/>
<dbReference type="SUPFAM" id="SSF52540">
    <property type="entry name" value="P-loop containing nucleoside triphosphate hydrolases"/>
    <property type="match status" value="1"/>
</dbReference>
<dbReference type="AlphaFoldDB" id="A0A0C5XCL7"/>
<dbReference type="InterPro" id="IPR007693">
    <property type="entry name" value="DNA_helicase_DnaB-like_N"/>
</dbReference>
<accession>A0A0C5XCL7</accession>
<evidence type="ECO:0000313" key="3">
    <source>
        <dbReference type="EMBL" id="AJR18524.1"/>
    </source>
</evidence>
<dbReference type="GO" id="GO:0003678">
    <property type="term" value="F:DNA helicase activity"/>
    <property type="evidence" value="ECO:0007669"/>
    <property type="project" value="InterPro"/>
</dbReference>
<evidence type="ECO:0000256" key="2">
    <source>
        <dbReference type="ARBA" id="ARBA00023125"/>
    </source>
</evidence>
<dbReference type="Gene3D" id="1.10.860.10">
    <property type="entry name" value="DNAb Helicase, Chain A"/>
    <property type="match status" value="1"/>
</dbReference>
<dbReference type="Pfam" id="PF13481">
    <property type="entry name" value="AAA_25"/>
    <property type="match status" value="1"/>
</dbReference>
<dbReference type="RefSeq" id="WP_052138788.1">
    <property type="nucleotide sequence ID" value="NZ_BJMC01000027.1"/>
</dbReference>
<dbReference type="GeneID" id="96612614"/>
<dbReference type="InterPro" id="IPR016136">
    <property type="entry name" value="DNA_helicase_N/primase_C"/>
</dbReference>
<dbReference type="HOGENOM" id="CLU_622422_0_0_11"/>
<dbReference type="GO" id="GO:0006260">
    <property type="term" value="P:DNA replication"/>
    <property type="evidence" value="ECO:0007669"/>
    <property type="project" value="UniProtKB-KW"/>
</dbReference>
<sequence>MTQDDVRSDPQAEHALLAVCMESKTARAKARKAVIGSDFDSLVNERIWDAMGALDRADKDVDFVSVAAMFPAGTPEHATVLTFVGAASIPDHVETYAAIVRSWAIRRNVNRTAREALQASMSETENPALLAGKYAAKFTAIRDSGQTEDDFTAVTLAELLAEKDDEPDWLIPGLLERRDRLLLTGEEGLGKSHLLRQFAVHASAGAHPFDSMVRFKPIRAAIIDCENTKGQVRRKLRGTTDWVQRYVGDPTQNLMVDNLPRIDITRDRDLAKIHHLLDTWAPDLVVIGPLYRLYPKALQTDDDAAPVLAAIDSIRDRGIALLIEAHAGHSAGKEGKRDLRPRGSSALMGWPEFGFGLRSVAAGYADFVQWRGPREERAWPQRIRKADGSRWLPHGDANDYAAGIAS</sequence>
<gene>
    <name evidence="3" type="ORF">KR76_16695</name>
</gene>
<dbReference type="Proteomes" id="UP000030300">
    <property type="component" value="Chromosome"/>
</dbReference>
<protein>
    <submittedName>
        <fullName evidence="3">Uncharacterized protein</fullName>
    </submittedName>
</protein>
<dbReference type="GO" id="GO:0003677">
    <property type="term" value="F:DNA binding"/>
    <property type="evidence" value="ECO:0007669"/>
    <property type="project" value="UniProtKB-KW"/>
</dbReference>
<dbReference type="KEGG" id="psim:KR76_16695"/>
<dbReference type="InterPro" id="IPR027417">
    <property type="entry name" value="P-loop_NTPase"/>
</dbReference>
<keyword evidence="4" id="KW-1185">Reference proteome</keyword>
<name>A0A0C5XCL7_NOCSI</name>
<dbReference type="SUPFAM" id="SSF48024">
    <property type="entry name" value="N-terminal domain of DnaB helicase"/>
    <property type="match status" value="1"/>
</dbReference>
<evidence type="ECO:0000313" key="4">
    <source>
        <dbReference type="Proteomes" id="UP000030300"/>
    </source>
</evidence>